<dbReference type="Proteomes" id="UP000653565">
    <property type="component" value="Unassembled WGS sequence"/>
</dbReference>
<comment type="caution">
    <text evidence="2">The sequence shown here is derived from an EMBL/GenBank/DDBJ whole genome shotgun (WGS) entry which is preliminary data.</text>
</comment>
<dbReference type="InterPro" id="IPR053187">
    <property type="entry name" value="Notoamide_regulator"/>
</dbReference>
<evidence type="ECO:0000313" key="3">
    <source>
        <dbReference type="Proteomes" id="UP000653565"/>
    </source>
</evidence>
<evidence type="ECO:0000256" key="1">
    <source>
        <dbReference type="SAM" id="MobiDB-lite"/>
    </source>
</evidence>
<keyword evidence="3" id="KW-1185">Reference proteome</keyword>
<evidence type="ECO:0000313" key="2">
    <source>
        <dbReference type="EMBL" id="KAF4228727.1"/>
    </source>
</evidence>
<feature type="region of interest" description="Disordered" evidence="1">
    <location>
        <begin position="1"/>
        <end position="29"/>
    </location>
</feature>
<accession>A0A8H4M560</accession>
<dbReference type="PANTHER" id="PTHR47256:SF1">
    <property type="entry name" value="ZN(II)2CYS6 TRANSCRIPTION FACTOR (EUROFUNG)"/>
    <property type="match status" value="1"/>
</dbReference>
<proteinExistence type="predicted"/>
<dbReference type="PANTHER" id="PTHR47256">
    <property type="entry name" value="ZN(II)2CYS6 TRANSCRIPTION FACTOR (EUROFUNG)-RELATED"/>
    <property type="match status" value="1"/>
</dbReference>
<dbReference type="EMBL" id="JAAAPX010000145">
    <property type="protein sequence ID" value="KAF4228727.1"/>
    <property type="molecule type" value="Genomic_DNA"/>
</dbReference>
<dbReference type="AlphaFoldDB" id="A0A8H4M560"/>
<sequence length="116" mass="12957">MSDRGPPRPLRPFVPRTLQDTPTAGPVAKCSAQSTGLPCSECALHGRDCIIDETADKRRKVARDRLKQELAYCRGFLEELFKAVRHGNREDIDHIINVIQSGVSEKEIRSVVARFG</sequence>
<gene>
    <name evidence="2" type="ORF">CNMCM6805_001910</name>
</gene>
<reference evidence="2" key="1">
    <citation type="journal article" date="2020" name="bioRxiv">
        <title>Genomic and phenotypic heterogeneity of clinical isolates of the human pathogens Aspergillus fumigatus, Aspergillus lentulus and Aspergillus fumigatiaffinis.</title>
        <authorList>
            <person name="dos Santos R.A.C."/>
            <person name="Steenwyk J.L."/>
            <person name="Rivero-Menendez O."/>
            <person name="Mead M.E."/>
            <person name="Silva L.P."/>
            <person name="Bastos R.W."/>
            <person name="Alastruey-Izquierdo A."/>
            <person name="Goldman G.H."/>
            <person name="Rokas A."/>
        </authorList>
    </citation>
    <scope>NUCLEOTIDE SEQUENCE</scope>
    <source>
        <strain evidence="2">CNM-CM6805</strain>
    </source>
</reference>
<reference evidence="2" key="2">
    <citation type="submission" date="2020-04" db="EMBL/GenBank/DDBJ databases">
        <authorList>
            <person name="Santos R.A.C."/>
            <person name="Steenwyk J.L."/>
            <person name="Rivero-Menendez O."/>
            <person name="Mead M.E."/>
            <person name="Silva L.P."/>
            <person name="Bastos R.W."/>
            <person name="Alastruey-Izquierdo A."/>
            <person name="Goldman G.H."/>
            <person name="Rokas A."/>
        </authorList>
    </citation>
    <scope>NUCLEOTIDE SEQUENCE</scope>
    <source>
        <strain evidence="2">CNM-CM6805</strain>
    </source>
</reference>
<name>A0A8H4M560_9EURO</name>
<protein>
    <submittedName>
        <fullName evidence="2">Uncharacterized protein</fullName>
    </submittedName>
</protein>
<organism evidence="2 3">
    <name type="scientific">Aspergillus fumigatiaffinis</name>
    <dbReference type="NCBI Taxonomy" id="340414"/>
    <lineage>
        <taxon>Eukaryota</taxon>
        <taxon>Fungi</taxon>
        <taxon>Dikarya</taxon>
        <taxon>Ascomycota</taxon>
        <taxon>Pezizomycotina</taxon>
        <taxon>Eurotiomycetes</taxon>
        <taxon>Eurotiomycetidae</taxon>
        <taxon>Eurotiales</taxon>
        <taxon>Aspergillaceae</taxon>
        <taxon>Aspergillus</taxon>
        <taxon>Aspergillus subgen. Fumigati</taxon>
    </lineage>
</organism>